<accession>A0AAD5PEZ3</accession>
<evidence type="ECO:0000313" key="3">
    <source>
        <dbReference type="Proteomes" id="UP001209540"/>
    </source>
</evidence>
<gene>
    <name evidence="2" type="ORF">BDA99DRAFT_511455</name>
</gene>
<reference evidence="2" key="2">
    <citation type="submission" date="2023-02" db="EMBL/GenBank/DDBJ databases">
        <authorList>
            <consortium name="DOE Joint Genome Institute"/>
            <person name="Mondo S.J."/>
            <person name="Chang Y."/>
            <person name="Wang Y."/>
            <person name="Ahrendt S."/>
            <person name="Andreopoulos W."/>
            <person name="Barry K."/>
            <person name="Beard J."/>
            <person name="Benny G.L."/>
            <person name="Blankenship S."/>
            <person name="Bonito G."/>
            <person name="Cuomo C."/>
            <person name="Desiro A."/>
            <person name="Gervers K.A."/>
            <person name="Hundley H."/>
            <person name="Kuo A."/>
            <person name="LaButti K."/>
            <person name="Lang B.F."/>
            <person name="Lipzen A."/>
            <person name="O'Donnell K."/>
            <person name="Pangilinan J."/>
            <person name="Reynolds N."/>
            <person name="Sandor L."/>
            <person name="Smith M.W."/>
            <person name="Tsang A."/>
            <person name="Grigoriev I.V."/>
            <person name="Stajich J.E."/>
            <person name="Spatafora J.W."/>
        </authorList>
    </citation>
    <scope>NUCLEOTIDE SEQUENCE</scope>
    <source>
        <strain evidence="2">RSA 2281</strain>
    </source>
</reference>
<protein>
    <submittedName>
        <fullName evidence="2">Uncharacterized protein</fullName>
    </submittedName>
</protein>
<keyword evidence="3" id="KW-1185">Reference proteome</keyword>
<organism evidence="2 3">
    <name type="scientific">Phascolomyces articulosus</name>
    <dbReference type="NCBI Taxonomy" id="60185"/>
    <lineage>
        <taxon>Eukaryota</taxon>
        <taxon>Fungi</taxon>
        <taxon>Fungi incertae sedis</taxon>
        <taxon>Mucoromycota</taxon>
        <taxon>Mucoromycotina</taxon>
        <taxon>Mucoromycetes</taxon>
        <taxon>Mucorales</taxon>
        <taxon>Lichtheimiaceae</taxon>
        <taxon>Phascolomyces</taxon>
    </lineage>
</organism>
<feature type="region of interest" description="Disordered" evidence="1">
    <location>
        <begin position="1"/>
        <end position="33"/>
    </location>
</feature>
<feature type="region of interest" description="Disordered" evidence="1">
    <location>
        <begin position="64"/>
        <end position="115"/>
    </location>
</feature>
<dbReference type="AlphaFoldDB" id="A0AAD5PEZ3"/>
<evidence type="ECO:0000256" key="1">
    <source>
        <dbReference type="SAM" id="MobiDB-lite"/>
    </source>
</evidence>
<dbReference type="Proteomes" id="UP001209540">
    <property type="component" value="Unassembled WGS sequence"/>
</dbReference>
<dbReference type="EMBL" id="JAIXMP010000015">
    <property type="protein sequence ID" value="KAI9261475.1"/>
    <property type="molecule type" value="Genomic_DNA"/>
</dbReference>
<name>A0AAD5PEZ3_9FUNG</name>
<feature type="compositionally biased region" description="Low complexity" evidence="1">
    <location>
        <begin position="77"/>
        <end position="86"/>
    </location>
</feature>
<comment type="caution">
    <text evidence="2">The sequence shown here is derived from an EMBL/GenBank/DDBJ whole genome shotgun (WGS) entry which is preliminary data.</text>
</comment>
<sequence>MTPHHNGDGNMTVLLWPEEPRRNKGLNTFTSTRMDSTLSIPKKKRGRKPKVQLAGNSCFVWRDLTARRGANRKRKSPTPTTTSTTSTDEDRLVHQVKGIQLNSTTTTPSPPPSSC</sequence>
<proteinExistence type="predicted"/>
<reference evidence="2" key="1">
    <citation type="journal article" date="2022" name="IScience">
        <title>Evolution of zygomycete secretomes and the origins of terrestrial fungal ecologies.</title>
        <authorList>
            <person name="Chang Y."/>
            <person name="Wang Y."/>
            <person name="Mondo S."/>
            <person name="Ahrendt S."/>
            <person name="Andreopoulos W."/>
            <person name="Barry K."/>
            <person name="Beard J."/>
            <person name="Benny G.L."/>
            <person name="Blankenship S."/>
            <person name="Bonito G."/>
            <person name="Cuomo C."/>
            <person name="Desiro A."/>
            <person name="Gervers K.A."/>
            <person name="Hundley H."/>
            <person name="Kuo A."/>
            <person name="LaButti K."/>
            <person name="Lang B.F."/>
            <person name="Lipzen A."/>
            <person name="O'Donnell K."/>
            <person name="Pangilinan J."/>
            <person name="Reynolds N."/>
            <person name="Sandor L."/>
            <person name="Smith M.E."/>
            <person name="Tsang A."/>
            <person name="Grigoriev I.V."/>
            <person name="Stajich J.E."/>
            <person name="Spatafora J.W."/>
        </authorList>
    </citation>
    <scope>NUCLEOTIDE SEQUENCE</scope>
    <source>
        <strain evidence="2">RSA 2281</strain>
    </source>
</reference>
<evidence type="ECO:0000313" key="2">
    <source>
        <dbReference type="EMBL" id="KAI9261475.1"/>
    </source>
</evidence>